<gene>
    <name evidence="1" type="ORF">SAMN05216333_10248</name>
</gene>
<name>A0A1H8K9W1_9PROT</name>
<dbReference type="OrthoDB" id="420256at2"/>
<organism evidence="1 2">
    <name type="scientific">Nitrosomonas oligotropha</name>
    <dbReference type="NCBI Taxonomy" id="42354"/>
    <lineage>
        <taxon>Bacteria</taxon>
        <taxon>Pseudomonadati</taxon>
        <taxon>Pseudomonadota</taxon>
        <taxon>Betaproteobacteria</taxon>
        <taxon>Nitrosomonadales</taxon>
        <taxon>Nitrosomonadaceae</taxon>
        <taxon>Nitrosomonas</taxon>
    </lineage>
</organism>
<reference evidence="2" key="1">
    <citation type="submission" date="2016-10" db="EMBL/GenBank/DDBJ databases">
        <authorList>
            <person name="Varghese N."/>
            <person name="Submissions S."/>
        </authorList>
    </citation>
    <scope>NUCLEOTIDE SEQUENCE [LARGE SCALE GENOMIC DNA]</scope>
    <source>
        <strain evidence="2">Nm76</strain>
    </source>
</reference>
<dbReference type="EMBL" id="FODO01000002">
    <property type="protein sequence ID" value="SEN89517.1"/>
    <property type="molecule type" value="Genomic_DNA"/>
</dbReference>
<keyword evidence="2" id="KW-1185">Reference proteome</keyword>
<evidence type="ECO:0000313" key="1">
    <source>
        <dbReference type="EMBL" id="SEN89517.1"/>
    </source>
</evidence>
<sequence>MLTQICAKRIKRFPVILALILFSAFPVTLAAEALKHISLTRTGLMPEDIAIIINDSDPLSRQVGSYYQRARQIPEVNVIHLRFPPDRTTLTATEFKQLKAKIDRLTPEHVQAFAVAWTAPYRVECMSLTSALAFGFDKKYCADKCEPTAPSPYFNALGSYPFDDYKMRPAMMLAGTSFTQVKDLIDRGIASDHTFPKGQAYLLNTSDKARSTRSVIFAETAKEFSGIFPVQVLDADFISDRKDVLFYFTGLTHVSSLDTLEFIPGALADHLTSVGGMLTDSSQMSSLRWLEAGATASYGTVIEPCSFPQKFPSPVVAMFHYALGASALEAYWKSVAWPGQGVFIGEPLAKPFAPQLREMSSDRFELKIFSPRAGRLKIEKSHSAAGPFKLASRPQTIRRGENRFLLKFNEKTDGYLKLHWN</sequence>
<dbReference type="STRING" id="42354.SAMN05216333_10248"/>
<dbReference type="InterPro" id="IPR022265">
    <property type="entry name" value="CHP03790"/>
</dbReference>
<protein>
    <submittedName>
        <fullName evidence="1">TIGR03790 family protein</fullName>
    </submittedName>
</protein>
<accession>A0A1H8K9W1</accession>
<dbReference type="RefSeq" id="WP_090315824.1">
    <property type="nucleotide sequence ID" value="NZ_FNOE01000003.1"/>
</dbReference>
<dbReference type="Proteomes" id="UP000198814">
    <property type="component" value="Unassembled WGS sequence"/>
</dbReference>
<evidence type="ECO:0000313" key="2">
    <source>
        <dbReference type="Proteomes" id="UP000198814"/>
    </source>
</evidence>
<dbReference type="NCBIfam" id="TIGR03790">
    <property type="entry name" value="TIGR03790 family protein"/>
    <property type="match status" value="1"/>
</dbReference>
<proteinExistence type="predicted"/>
<dbReference type="AlphaFoldDB" id="A0A1H8K9W1"/>